<dbReference type="GO" id="GO:0020037">
    <property type="term" value="F:heme binding"/>
    <property type="evidence" value="ECO:0007669"/>
    <property type="project" value="InterPro"/>
</dbReference>
<feature type="compositionally biased region" description="Acidic residues" evidence="9">
    <location>
        <begin position="583"/>
        <end position="598"/>
    </location>
</feature>
<evidence type="ECO:0000256" key="2">
    <source>
        <dbReference type="ARBA" id="ARBA00005179"/>
    </source>
</evidence>
<organism evidence="11 12">
    <name type="scientific">Antrodiella citrinella</name>
    <dbReference type="NCBI Taxonomy" id="2447956"/>
    <lineage>
        <taxon>Eukaryota</taxon>
        <taxon>Fungi</taxon>
        <taxon>Dikarya</taxon>
        <taxon>Basidiomycota</taxon>
        <taxon>Agaricomycotina</taxon>
        <taxon>Agaricomycetes</taxon>
        <taxon>Polyporales</taxon>
        <taxon>Steccherinaceae</taxon>
        <taxon>Antrodiella</taxon>
    </lineage>
</organism>
<dbReference type="Pfam" id="PF20149">
    <property type="entry name" value="DUF6532"/>
    <property type="match status" value="1"/>
</dbReference>
<dbReference type="PRINTS" id="PR00463">
    <property type="entry name" value="EP450I"/>
</dbReference>
<name>A0A4S4MCM5_9APHY</name>
<dbReference type="OrthoDB" id="1470350at2759"/>
<evidence type="ECO:0000256" key="3">
    <source>
        <dbReference type="ARBA" id="ARBA00010617"/>
    </source>
</evidence>
<evidence type="ECO:0000256" key="4">
    <source>
        <dbReference type="ARBA" id="ARBA00022617"/>
    </source>
</evidence>
<comment type="cofactor">
    <cofactor evidence="1">
        <name>heme</name>
        <dbReference type="ChEBI" id="CHEBI:30413"/>
    </cofactor>
</comment>
<keyword evidence="12" id="KW-1185">Reference proteome</keyword>
<dbReference type="InterPro" id="IPR002401">
    <property type="entry name" value="Cyt_P450_E_grp-I"/>
</dbReference>
<evidence type="ECO:0000256" key="9">
    <source>
        <dbReference type="SAM" id="MobiDB-lite"/>
    </source>
</evidence>
<dbReference type="GO" id="GO:0005506">
    <property type="term" value="F:iron ion binding"/>
    <property type="evidence" value="ECO:0007669"/>
    <property type="project" value="InterPro"/>
</dbReference>
<feature type="compositionally biased region" description="Basic and acidic residues" evidence="9">
    <location>
        <begin position="485"/>
        <end position="502"/>
    </location>
</feature>
<dbReference type="InterPro" id="IPR050121">
    <property type="entry name" value="Cytochrome_P450_monoxygenase"/>
</dbReference>
<feature type="region of interest" description="Disordered" evidence="9">
    <location>
        <begin position="340"/>
        <end position="616"/>
    </location>
</feature>
<dbReference type="EMBL" id="SGPM01000407">
    <property type="protein sequence ID" value="THH22548.1"/>
    <property type="molecule type" value="Genomic_DNA"/>
</dbReference>
<comment type="caution">
    <text evidence="11">The sequence shown here is derived from an EMBL/GenBank/DDBJ whole genome shotgun (WGS) entry which is preliminary data.</text>
</comment>
<comment type="pathway">
    <text evidence="2">Secondary metabolite biosynthesis.</text>
</comment>
<dbReference type="PANTHER" id="PTHR24305:SF166">
    <property type="entry name" value="CYTOCHROME P450 12A4, MITOCHONDRIAL-RELATED"/>
    <property type="match status" value="1"/>
</dbReference>
<keyword evidence="7" id="KW-0408">Iron</keyword>
<dbReference type="GO" id="GO:0016705">
    <property type="term" value="F:oxidoreductase activity, acting on paired donors, with incorporation or reduction of molecular oxygen"/>
    <property type="evidence" value="ECO:0007669"/>
    <property type="project" value="InterPro"/>
</dbReference>
<dbReference type="InterPro" id="IPR001128">
    <property type="entry name" value="Cyt_P450"/>
</dbReference>
<protein>
    <recommendedName>
        <fullName evidence="10">DUF6532 domain-containing protein</fullName>
    </recommendedName>
</protein>
<evidence type="ECO:0000259" key="10">
    <source>
        <dbReference type="Pfam" id="PF20149"/>
    </source>
</evidence>
<evidence type="ECO:0000256" key="5">
    <source>
        <dbReference type="ARBA" id="ARBA00022723"/>
    </source>
</evidence>
<feature type="compositionally biased region" description="Polar residues" evidence="9">
    <location>
        <begin position="528"/>
        <end position="548"/>
    </location>
</feature>
<evidence type="ECO:0000256" key="6">
    <source>
        <dbReference type="ARBA" id="ARBA00023002"/>
    </source>
</evidence>
<reference evidence="11 12" key="1">
    <citation type="submission" date="2019-02" db="EMBL/GenBank/DDBJ databases">
        <title>Genome sequencing of the rare red list fungi Antrodiella citrinella (Flaviporus citrinellus).</title>
        <authorList>
            <person name="Buettner E."/>
            <person name="Kellner H."/>
        </authorList>
    </citation>
    <scope>NUCLEOTIDE SEQUENCE [LARGE SCALE GENOMIC DNA]</scope>
    <source>
        <strain evidence="11 12">DSM 108506</strain>
    </source>
</reference>
<dbReference type="Proteomes" id="UP000308730">
    <property type="component" value="Unassembled WGS sequence"/>
</dbReference>
<dbReference type="PANTHER" id="PTHR24305">
    <property type="entry name" value="CYTOCHROME P450"/>
    <property type="match status" value="1"/>
</dbReference>
<dbReference type="Gene3D" id="1.10.630.10">
    <property type="entry name" value="Cytochrome P450"/>
    <property type="match status" value="1"/>
</dbReference>
<proteinExistence type="inferred from homology"/>
<keyword evidence="4" id="KW-0349">Heme</keyword>
<accession>A0A4S4MCM5</accession>
<sequence length="790" mass="86270">MGRTALELIGQGGLGYSFDPLTEDIPNAFGQAMKAFVPAIFTLGPIRFLTPYVTFVERLSFKRTIIDNIPLPTFQKVLKLVATIDQSTKAVYEGKKAALATGDEAVKEQIGEGKDIMSILLRENMLTSEADRLGEDELLGQMTTLIFAATDTTSGALTQILHLLAEHPDTQERVRAEVKAALQDRDGDIPYDEIVSLPYMDAVCRETLRLYPPVPYLYRQANQTTSISLLQPIPGSDGILMKDITIPKDTITIVGIRSCNRNKAIWGEDALEWKPERWLSPLPDAVIDARVPGVYSNLTLCVLNKGVPKRNVVPVNRYKDDDESDTDADDVAFAKAAQAQQAKAQQKRKPTVKTKAVTPAKKSARLVDLDGISGDTPSPVHSDDEEDPQDEAFAGPAGSASNENEEGSHVEDESGDESEGLEASTVKQIFEQEVPTWAGSMDGDDDDDNGLLESFTAPSRPKVTKTYGHLSSGSQVGRAPTQDASDQRPENDHSTASADKKPTAARSSSKKHTGPASLFDADNMDVSRGSSRTAGHGTWTASSKSRSVTPHAHGPKKTPKGATKASSRRQQKAKMEQPSIESSDSDASDEDADMDVDTDNIPPGGRRKASSSGNTSGGCKWPEFTNFLYNKCGKINKLVQSDEMRRFIEECSEWVIHDIAFITFYPEGKDKYTYLIRLMMKVSEDGEFPIIVAQMRSDPVYARDLTHIPSNNVSHYRKNVLRAICPLVDAAYNLSRPAQPGAPKRTISEIKARVAALKVKHCYLFALAPGDGVQCITAKPFEHPMVAIAL</sequence>
<evidence type="ECO:0000256" key="7">
    <source>
        <dbReference type="ARBA" id="ARBA00023004"/>
    </source>
</evidence>
<keyword evidence="5" id="KW-0479">Metal-binding</keyword>
<gene>
    <name evidence="11" type="ORF">EUX98_g8147</name>
</gene>
<keyword evidence="6" id="KW-0560">Oxidoreductase</keyword>
<keyword evidence="8" id="KW-0503">Monooxygenase</keyword>
<comment type="similarity">
    <text evidence="3">Belongs to the cytochrome P450 family.</text>
</comment>
<dbReference type="InterPro" id="IPR036396">
    <property type="entry name" value="Cyt_P450_sf"/>
</dbReference>
<dbReference type="InterPro" id="IPR045341">
    <property type="entry name" value="DUF6532"/>
</dbReference>
<evidence type="ECO:0000256" key="1">
    <source>
        <dbReference type="ARBA" id="ARBA00001971"/>
    </source>
</evidence>
<evidence type="ECO:0000313" key="12">
    <source>
        <dbReference type="Proteomes" id="UP000308730"/>
    </source>
</evidence>
<dbReference type="Pfam" id="PF00067">
    <property type="entry name" value="p450"/>
    <property type="match status" value="1"/>
</dbReference>
<dbReference type="SUPFAM" id="SSF48264">
    <property type="entry name" value="Cytochrome P450"/>
    <property type="match status" value="1"/>
</dbReference>
<feature type="domain" description="DUF6532" evidence="10">
    <location>
        <begin position="657"/>
        <end position="787"/>
    </location>
</feature>
<dbReference type="GO" id="GO:0004497">
    <property type="term" value="F:monooxygenase activity"/>
    <property type="evidence" value="ECO:0007669"/>
    <property type="project" value="UniProtKB-KW"/>
</dbReference>
<evidence type="ECO:0000256" key="8">
    <source>
        <dbReference type="ARBA" id="ARBA00023033"/>
    </source>
</evidence>
<dbReference type="AlphaFoldDB" id="A0A4S4MCM5"/>
<evidence type="ECO:0000313" key="11">
    <source>
        <dbReference type="EMBL" id="THH22548.1"/>
    </source>
</evidence>